<reference evidence="2 3" key="1">
    <citation type="submission" date="2022-12" db="EMBL/GenBank/DDBJ databases">
        <title>Sphingomonas abieness sp. nov., an endophytic bacterium isolated from Abies koreana.</title>
        <authorList>
            <person name="Jiang L."/>
            <person name="Lee J."/>
        </authorList>
    </citation>
    <scope>NUCLEOTIDE SEQUENCE [LARGE SCALE GENOMIC DNA]</scope>
    <source>
        <strain evidence="3">PAMB 00755</strain>
    </source>
</reference>
<evidence type="ECO:0000313" key="3">
    <source>
        <dbReference type="Proteomes" id="UP001210865"/>
    </source>
</evidence>
<evidence type="ECO:0000256" key="1">
    <source>
        <dbReference type="SAM" id="SignalP"/>
    </source>
</evidence>
<keyword evidence="3" id="KW-1185">Reference proteome</keyword>
<accession>A0ABY7NRH2</accession>
<dbReference type="Proteomes" id="UP001210865">
    <property type="component" value="Chromosome"/>
</dbReference>
<sequence>MSNLRVFILLGGALLAMLVPAAGRAANPLTVVKTMTVVSDPLNETLPKAIPGALLDYTDTITNPTGGASNVTGIAFADAIPAKTKLIVTDLNGSGSGPVVFSDGGLILGLLGSNLTYSYSGLGSTTDRLDFSNDNGAHWDYVPVADADGADGAVTNIRVRPSGTQAVGSYFRIRFRVEVR</sequence>
<feature type="signal peptide" evidence="1">
    <location>
        <begin position="1"/>
        <end position="25"/>
    </location>
</feature>
<protein>
    <recommendedName>
        <fullName evidence="4">DUF4402 domain-containing protein</fullName>
    </recommendedName>
</protein>
<organism evidence="2 3">
    <name type="scientific">Sphingomonas abietis</name>
    <dbReference type="NCBI Taxonomy" id="3012344"/>
    <lineage>
        <taxon>Bacteria</taxon>
        <taxon>Pseudomonadati</taxon>
        <taxon>Pseudomonadota</taxon>
        <taxon>Alphaproteobacteria</taxon>
        <taxon>Sphingomonadales</taxon>
        <taxon>Sphingomonadaceae</taxon>
        <taxon>Sphingomonas</taxon>
    </lineage>
</organism>
<keyword evidence="1" id="KW-0732">Signal</keyword>
<dbReference type="RefSeq" id="WP_270077787.1">
    <property type="nucleotide sequence ID" value="NZ_CP115174.1"/>
</dbReference>
<name>A0ABY7NRH2_9SPHN</name>
<dbReference type="EMBL" id="CP115174">
    <property type="protein sequence ID" value="WBO23152.1"/>
    <property type="molecule type" value="Genomic_DNA"/>
</dbReference>
<feature type="chain" id="PRO_5047037645" description="DUF4402 domain-containing protein" evidence="1">
    <location>
        <begin position="26"/>
        <end position="180"/>
    </location>
</feature>
<evidence type="ECO:0008006" key="4">
    <source>
        <dbReference type="Google" id="ProtNLM"/>
    </source>
</evidence>
<gene>
    <name evidence="2" type="ORF">PBT88_03150</name>
</gene>
<evidence type="ECO:0000313" key="2">
    <source>
        <dbReference type="EMBL" id="WBO23152.1"/>
    </source>
</evidence>
<proteinExistence type="predicted"/>